<sequence>MLAAAAGTPEQGSGPHYNAVTQWKPRGGDQLRLPASPPVILAAASTPEQGNGPKTNAVLRRPTPRGDPRRRRLRAAEARRAGGGRRRQWWSCPCRPCCCSLFLSNGPKINAVLRRPTPPGGAGPREGSGGRGGVIHAIADSAPQRPGAPAEGAGGNGGDVHVAPAAATSS</sequence>
<reference evidence="2" key="1">
    <citation type="journal article" date="2009" name="Rice">
        <title>De Novo Next Generation Sequencing of Plant Genomes.</title>
        <authorList>
            <person name="Rounsley S."/>
            <person name="Marri P.R."/>
            <person name="Yu Y."/>
            <person name="He R."/>
            <person name="Sisneros N."/>
            <person name="Goicoechea J.L."/>
            <person name="Lee S.J."/>
            <person name="Angelova A."/>
            <person name="Kudrna D."/>
            <person name="Luo M."/>
            <person name="Affourtit J."/>
            <person name="Desany B."/>
            <person name="Knight J."/>
            <person name="Niazi F."/>
            <person name="Egholm M."/>
            <person name="Wing R.A."/>
        </authorList>
    </citation>
    <scope>NUCLEOTIDE SEQUENCE [LARGE SCALE GENOMIC DNA]</scope>
    <source>
        <strain evidence="2">cv. IRGC 105608</strain>
    </source>
</reference>
<protein>
    <submittedName>
        <fullName evidence="2">Uncharacterized protein</fullName>
    </submittedName>
</protein>
<organism evidence="2">
    <name type="scientific">Oryza barthii</name>
    <dbReference type="NCBI Taxonomy" id="65489"/>
    <lineage>
        <taxon>Eukaryota</taxon>
        <taxon>Viridiplantae</taxon>
        <taxon>Streptophyta</taxon>
        <taxon>Embryophyta</taxon>
        <taxon>Tracheophyta</taxon>
        <taxon>Spermatophyta</taxon>
        <taxon>Magnoliopsida</taxon>
        <taxon>Liliopsida</taxon>
        <taxon>Poales</taxon>
        <taxon>Poaceae</taxon>
        <taxon>BOP clade</taxon>
        <taxon>Oryzoideae</taxon>
        <taxon>Oryzeae</taxon>
        <taxon>Oryzinae</taxon>
        <taxon>Oryza</taxon>
    </lineage>
</organism>
<dbReference type="HOGENOM" id="CLU_1573036_0_0_1"/>
<dbReference type="EnsemblPlants" id="OBART08G04430.1">
    <property type="protein sequence ID" value="OBART08G04430.1"/>
    <property type="gene ID" value="OBART08G04430"/>
</dbReference>
<dbReference type="AlphaFoldDB" id="A0A0D3GWU5"/>
<accession>A0A0D3GWU5</accession>
<dbReference type="Gramene" id="OBART08G04430.1">
    <property type="protein sequence ID" value="OBART08G04430.1"/>
    <property type="gene ID" value="OBART08G04430"/>
</dbReference>
<evidence type="ECO:0000313" key="2">
    <source>
        <dbReference type="EnsemblPlants" id="OBART08G04430.1"/>
    </source>
</evidence>
<evidence type="ECO:0000313" key="3">
    <source>
        <dbReference type="Proteomes" id="UP000026960"/>
    </source>
</evidence>
<reference evidence="2" key="2">
    <citation type="submission" date="2015-03" db="UniProtKB">
        <authorList>
            <consortium name="EnsemblPlants"/>
        </authorList>
    </citation>
    <scope>IDENTIFICATION</scope>
</reference>
<name>A0A0D3GWU5_9ORYZ</name>
<feature type="compositionally biased region" description="Low complexity" evidence="1">
    <location>
        <begin position="142"/>
        <end position="151"/>
    </location>
</feature>
<evidence type="ECO:0000256" key="1">
    <source>
        <dbReference type="SAM" id="MobiDB-lite"/>
    </source>
</evidence>
<proteinExistence type="predicted"/>
<dbReference type="PaxDb" id="65489-OBART08G04430.1"/>
<keyword evidence="3" id="KW-1185">Reference proteome</keyword>
<feature type="compositionally biased region" description="Gly residues" evidence="1">
    <location>
        <begin position="122"/>
        <end position="133"/>
    </location>
</feature>
<feature type="region of interest" description="Disordered" evidence="1">
    <location>
        <begin position="1"/>
        <end position="88"/>
    </location>
</feature>
<feature type="region of interest" description="Disordered" evidence="1">
    <location>
        <begin position="112"/>
        <end position="170"/>
    </location>
</feature>
<dbReference type="Proteomes" id="UP000026960">
    <property type="component" value="Chromosome 8"/>
</dbReference>